<keyword evidence="1" id="KW-0175">Coiled coil</keyword>
<dbReference type="Proteomes" id="UP000189681">
    <property type="component" value="Unassembled WGS sequence"/>
</dbReference>
<sequence>MVISSREGNIYDSGDFSMDDELFQKRLLDLIDEIKRFPETKRESLKMLTGELGKKYEDLRISLSILQDTLDSLKLNVRYLFFDLEATKKENAALRKKLEEQGNNK</sequence>
<comment type="caution">
    <text evidence="2">The sequence shown here is derived from an EMBL/GenBank/DDBJ whole genome shotgun (WGS) entry which is preliminary data.</text>
</comment>
<dbReference type="EMBL" id="AYTS01000081">
    <property type="protein sequence ID" value="OOP56451.1"/>
    <property type="molecule type" value="Genomic_DNA"/>
</dbReference>
<feature type="coiled-coil region" evidence="1">
    <location>
        <begin position="56"/>
        <end position="104"/>
    </location>
</feature>
<organism evidence="2 3">
    <name type="scientific">Candidatus Brocadia carolinensis</name>
    <dbReference type="NCBI Taxonomy" id="1004156"/>
    <lineage>
        <taxon>Bacteria</taxon>
        <taxon>Pseudomonadati</taxon>
        <taxon>Planctomycetota</taxon>
        <taxon>Candidatus Brocadiia</taxon>
        <taxon>Candidatus Brocadiales</taxon>
        <taxon>Candidatus Brocadiaceae</taxon>
        <taxon>Candidatus Brocadia</taxon>
    </lineage>
</organism>
<evidence type="ECO:0000313" key="3">
    <source>
        <dbReference type="Proteomes" id="UP000189681"/>
    </source>
</evidence>
<evidence type="ECO:0000256" key="1">
    <source>
        <dbReference type="SAM" id="Coils"/>
    </source>
</evidence>
<name>A0A1V4ATV3_9BACT</name>
<gene>
    <name evidence="2" type="ORF">AYP45_09015</name>
</gene>
<evidence type="ECO:0000313" key="2">
    <source>
        <dbReference type="EMBL" id="OOP56451.1"/>
    </source>
</evidence>
<proteinExistence type="predicted"/>
<accession>A0A1V4ATV3</accession>
<dbReference type="STRING" id="1004156.AYP45_09015"/>
<protein>
    <submittedName>
        <fullName evidence="2">Uncharacterized protein</fullName>
    </submittedName>
</protein>
<dbReference type="AlphaFoldDB" id="A0A1V4ATV3"/>
<reference evidence="2 3" key="1">
    <citation type="journal article" date="2017" name="Water Res.">
        <title>Discovery and metagenomic analysis of an anammox bacterial enrichment related to Candidatus "Brocadia caroliniensis" in a full-scale glycerol-fed nitritation-denitritation separate centrate treatment process.</title>
        <authorList>
            <person name="Park H."/>
            <person name="Brotto A.C."/>
            <person name="van Loosdrecht M.C."/>
            <person name="Chandran K."/>
        </authorList>
    </citation>
    <scope>NUCLEOTIDE SEQUENCE [LARGE SCALE GENOMIC DNA]</scope>
    <source>
        <strain evidence="2">26THWARD</strain>
    </source>
</reference>